<comment type="caution">
    <text evidence="2">The sequence shown here is derived from an EMBL/GenBank/DDBJ whole genome shotgun (WGS) entry which is preliminary data.</text>
</comment>
<dbReference type="PANTHER" id="PTHR48473:SF1">
    <property type="entry name" value="TIR DOMAIN-CONTAINING PROTEIN"/>
    <property type="match status" value="1"/>
</dbReference>
<feature type="transmembrane region" description="Helical" evidence="1">
    <location>
        <begin position="27"/>
        <end position="48"/>
    </location>
</feature>
<keyword evidence="1" id="KW-0472">Membrane</keyword>
<proteinExistence type="predicted"/>
<keyword evidence="1" id="KW-1133">Transmembrane helix</keyword>
<sequence>MFVASNLILEIPSAVFDQLSSVHKPQYVLLSMLMSLTTMLICIIELVYKGGEARVGWRWGKKKIPWFYHPSPSDKPFGTVTDFIGLLCSFFQCIFSLLQSLLFTVF</sequence>
<dbReference type="Proteomes" id="UP001168877">
    <property type="component" value="Unassembled WGS sequence"/>
</dbReference>
<protein>
    <submittedName>
        <fullName evidence="2">Uncharacterized protein</fullName>
    </submittedName>
</protein>
<dbReference type="PANTHER" id="PTHR48473">
    <property type="entry name" value="TIR DOMAIN-CONTAINING PROTEIN"/>
    <property type="match status" value="1"/>
</dbReference>
<evidence type="ECO:0000256" key="1">
    <source>
        <dbReference type="SAM" id="Phobius"/>
    </source>
</evidence>
<name>A0AA39T3M3_ACESA</name>
<feature type="transmembrane region" description="Helical" evidence="1">
    <location>
        <begin position="83"/>
        <end position="105"/>
    </location>
</feature>
<keyword evidence="3" id="KW-1185">Reference proteome</keyword>
<reference evidence="2" key="2">
    <citation type="submission" date="2023-06" db="EMBL/GenBank/DDBJ databases">
        <authorList>
            <person name="Swenson N.G."/>
            <person name="Wegrzyn J.L."/>
            <person name="Mcevoy S.L."/>
        </authorList>
    </citation>
    <scope>NUCLEOTIDE SEQUENCE</scope>
    <source>
        <strain evidence="2">NS2018</strain>
        <tissue evidence="2">Leaf</tissue>
    </source>
</reference>
<evidence type="ECO:0000313" key="2">
    <source>
        <dbReference type="EMBL" id="KAK0601763.1"/>
    </source>
</evidence>
<dbReference type="EMBL" id="JAUESC010000003">
    <property type="protein sequence ID" value="KAK0601763.1"/>
    <property type="molecule type" value="Genomic_DNA"/>
</dbReference>
<organism evidence="2 3">
    <name type="scientific">Acer saccharum</name>
    <name type="common">Sugar maple</name>
    <dbReference type="NCBI Taxonomy" id="4024"/>
    <lineage>
        <taxon>Eukaryota</taxon>
        <taxon>Viridiplantae</taxon>
        <taxon>Streptophyta</taxon>
        <taxon>Embryophyta</taxon>
        <taxon>Tracheophyta</taxon>
        <taxon>Spermatophyta</taxon>
        <taxon>Magnoliopsida</taxon>
        <taxon>eudicotyledons</taxon>
        <taxon>Gunneridae</taxon>
        <taxon>Pentapetalae</taxon>
        <taxon>rosids</taxon>
        <taxon>malvids</taxon>
        <taxon>Sapindales</taxon>
        <taxon>Sapindaceae</taxon>
        <taxon>Hippocastanoideae</taxon>
        <taxon>Acereae</taxon>
        <taxon>Acer</taxon>
    </lineage>
</organism>
<reference evidence="2" key="1">
    <citation type="journal article" date="2022" name="Plant J.">
        <title>Strategies of tolerance reflected in two North American maple genomes.</title>
        <authorList>
            <person name="McEvoy S.L."/>
            <person name="Sezen U.U."/>
            <person name="Trouern-Trend A."/>
            <person name="McMahon S.M."/>
            <person name="Schaberg P.G."/>
            <person name="Yang J."/>
            <person name="Wegrzyn J.L."/>
            <person name="Swenson N.G."/>
        </authorList>
    </citation>
    <scope>NUCLEOTIDE SEQUENCE</scope>
    <source>
        <strain evidence="2">NS2018</strain>
    </source>
</reference>
<accession>A0AA39T3M3</accession>
<dbReference type="AlphaFoldDB" id="A0AA39T3M3"/>
<gene>
    <name evidence="2" type="ORF">LWI29_027212</name>
</gene>
<evidence type="ECO:0000313" key="3">
    <source>
        <dbReference type="Proteomes" id="UP001168877"/>
    </source>
</evidence>
<keyword evidence="1" id="KW-0812">Transmembrane</keyword>